<dbReference type="GO" id="GO:0003677">
    <property type="term" value="F:DNA binding"/>
    <property type="evidence" value="ECO:0007669"/>
    <property type="project" value="InterPro"/>
</dbReference>
<organism evidence="2 3">
    <name type="scientific">Agathobacter rectalis</name>
    <dbReference type="NCBI Taxonomy" id="39491"/>
    <lineage>
        <taxon>Bacteria</taxon>
        <taxon>Bacillati</taxon>
        <taxon>Bacillota</taxon>
        <taxon>Clostridia</taxon>
        <taxon>Lachnospirales</taxon>
        <taxon>Lachnospiraceae</taxon>
        <taxon>Agathobacter</taxon>
    </lineage>
</organism>
<reference evidence="2 3" key="1">
    <citation type="submission" date="2018-08" db="EMBL/GenBank/DDBJ databases">
        <title>A genome reference for cultivated species of the human gut microbiota.</title>
        <authorList>
            <person name="Zou Y."/>
            <person name="Xue W."/>
            <person name="Luo G."/>
        </authorList>
    </citation>
    <scope>NUCLEOTIDE SEQUENCE [LARGE SCALE GENOMIC DNA]</scope>
    <source>
        <strain evidence="2 3">OM08-12AT</strain>
    </source>
</reference>
<dbReference type="Proteomes" id="UP000260717">
    <property type="component" value="Unassembled WGS sequence"/>
</dbReference>
<dbReference type="RefSeq" id="WP_117505011.1">
    <property type="nucleotide sequence ID" value="NZ_QSTI01000013.1"/>
</dbReference>
<dbReference type="InterPro" id="IPR010982">
    <property type="entry name" value="Lambda_DNA-bd_dom_sf"/>
</dbReference>
<dbReference type="EMBL" id="QSTI01000013">
    <property type="protein sequence ID" value="RGM48716.1"/>
    <property type="molecule type" value="Genomic_DNA"/>
</dbReference>
<accession>A0A3E4X2L3</accession>
<dbReference type="InterPro" id="IPR001387">
    <property type="entry name" value="Cro/C1-type_HTH"/>
</dbReference>
<evidence type="ECO:0000313" key="3">
    <source>
        <dbReference type="Proteomes" id="UP000260717"/>
    </source>
</evidence>
<comment type="caution">
    <text evidence="2">The sequence shown here is derived from an EMBL/GenBank/DDBJ whole genome shotgun (WGS) entry which is preliminary data.</text>
</comment>
<evidence type="ECO:0000313" key="2">
    <source>
        <dbReference type="EMBL" id="RGM48716.1"/>
    </source>
</evidence>
<dbReference type="Gene3D" id="1.10.260.40">
    <property type="entry name" value="lambda repressor-like DNA-binding domains"/>
    <property type="match status" value="1"/>
</dbReference>
<name>A0A3E4X2L3_9FIRM</name>
<dbReference type="SUPFAM" id="SSF47413">
    <property type="entry name" value="lambda repressor-like DNA-binding domains"/>
    <property type="match status" value="1"/>
</dbReference>
<dbReference type="Pfam" id="PF13443">
    <property type="entry name" value="HTH_26"/>
    <property type="match status" value="1"/>
</dbReference>
<gene>
    <name evidence="2" type="ORF">DXC13_09230</name>
</gene>
<proteinExistence type="predicted"/>
<feature type="domain" description="HTH cro/C1-type" evidence="1">
    <location>
        <begin position="7"/>
        <end position="65"/>
    </location>
</feature>
<dbReference type="AlphaFoldDB" id="A0A3E4X2L3"/>
<evidence type="ECO:0000259" key="1">
    <source>
        <dbReference type="Pfam" id="PF13443"/>
    </source>
</evidence>
<protein>
    <submittedName>
        <fullName evidence="2">XRE family transcriptional regulator</fullName>
    </submittedName>
</protein>
<sequence>MAISYNNLWKILIDKEMNKGALCSKAKISKGTMAKMTNNEPVTLTVIEKICEVLQCDIGDVVQIVDIEKQEKNNG</sequence>